<proteinExistence type="predicted"/>
<name>A0A8S5T9W1_9CAUD</name>
<evidence type="ECO:0000313" key="1">
    <source>
        <dbReference type="EMBL" id="DAF60117.1"/>
    </source>
</evidence>
<accession>A0A8S5T9W1</accession>
<reference evidence="1" key="1">
    <citation type="journal article" date="2021" name="Proc. Natl. Acad. Sci. U.S.A.">
        <title>A Catalog of Tens of Thousands of Viruses from Human Metagenomes Reveals Hidden Associations with Chronic Diseases.</title>
        <authorList>
            <person name="Tisza M.J."/>
            <person name="Buck C.B."/>
        </authorList>
    </citation>
    <scope>NUCLEOTIDE SEQUENCE</scope>
    <source>
        <strain evidence="1">Ctprd3</strain>
    </source>
</reference>
<sequence>MENLENILKELRQQKRDKHIKPEILTLATINNRYGKDPLPELRNLWAKGLVKNCRTLNDLGFIYNG</sequence>
<dbReference type="EMBL" id="BK032783">
    <property type="protein sequence ID" value="DAF60117.1"/>
    <property type="molecule type" value="Genomic_DNA"/>
</dbReference>
<organism evidence="1">
    <name type="scientific">Siphoviridae sp. ctprd3</name>
    <dbReference type="NCBI Taxonomy" id="2827943"/>
    <lineage>
        <taxon>Viruses</taxon>
        <taxon>Duplodnaviria</taxon>
        <taxon>Heunggongvirae</taxon>
        <taxon>Uroviricota</taxon>
        <taxon>Caudoviricetes</taxon>
    </lineage>
</organism>
<protein>
    <submittedName>
        <fullName evidence="1">Uncharacterized protein</fullName>
    </submittedName>
</protein>